<gene>
    <name evidence="1" type="ORF">GIL414_LOCUS38311</name>
    <name evidence="2" type="ORF">SMN809_LOCUS39623</name>
</gene>
<proteinExistence type="predicted"/>
<organism evidence="1 3">
    <name type="scientific">Rotaria magnacalcarata</name>
    <dbReference type="NCBI Taxonomy" id="392030"/>
    <lineage>
        <taxon>Eukaryota</taxon>
        <taxon>Metazoa</taxon>
        <taxon>Spiralia</taxon>
        <taxon>Gnathifera</taxon>
        <taxon>Rotifera</taxon>
        <taxon>Eurotatoria</taxon>
        <taxon>Bdelloidea</taxon>
        <taxon>Philodinida</taxon>
        <taxon>Philodinidae</taxon>
        <taxon>Rotaria</taxon>
    </lineage>
</organism>
<dbReference type="AlphaFoldDB" id="A0A8S2YYU9"/>
<accession>A0A8S2YYU9</accession>
<protein>
    <submittedName>
        <fullName evidence="1">Uncharacterized protein</fullName>
    </submittedName>
</protein>
<comment type="caution">
    <text evidence="1">The sequence shown here is derived from an EMBL/GenBank/DDBJ whole genome shotgun (WGS) entry which is preliminary data.</text>
</comment>
<name>A0A8S2YYU9_9BILA</name>
<sequence>MTTYTFAQSLEDLTQNDIRKTIIEDLQRNTAKFTGEHRQDVIKWLKTIEIKFDTAEIPTAKKFYLIPQLLDKEAL</sequence>
<dbReference type="EMBL" id="CAJOBJ010100786">
    <property type="protein sequence ID" value="CAF4586642.1"/>
    <property type="molecule type" value="Genomic_DNA"/>
</dbReference>
<dbReference type="Proteomes" id="UP000681720">
    <property type="component" value="Unassembled WGS sequence"/>
</dbReference>
<feature type="non-terminal residue" evidence="1">
    <location>
        <position position="75"/>
    </location>
</feature>
<evidence type="ECO:0000313" key="1">
    <source>
        <dbReference type="EMBL" id="CAF4586642.1"/>
    </source>
</evidence>
<evidence type="ECO:0000313" key="2">
    <source>
        <dbReference type="EMBL" id="CAF4614869.1"/>
    </source>
</evidence>
<reference evidence="1" key="1">
    <citation type="submission" date="2021-02" db="EMBL/GenBank/DDBJ databases">
        <authorList>
            <person name="Nowell W R."/>
        </authorList>
    </citation>
    <scope>NUCLEOTIDE SEQUENCE</scope>
</reference>
<dbReference type="EMBL" id="CAJOBI010106875">
    <property type="protein sequence ID" value="CAF4614869.1"/>
    <property type="molecule type" value="Genomic_DNA"/>
</dbReference>
<evidence type="ECO:0000313" key="3">
    <source>
        <dbReference type="Proteomes" id="UP000681720"/>
    </source>
</evidence>
<dbReference type="Proteomes" id="UP000676336">
    <property type="component" value="Unassembled WGS sequence"/>
</dbReference>